<dbReference type="Gene3D" id="1.20.5.170">
    <property type="match status" value="1"/>
</dbReference>
<dbReference type="SMART" id="SM00338">
    <property type="entry name" value="BRLZ"/>
    <property type="match status" value="1"/>
</dbReference>
<dbReference type="AlphaFoldDB" id="A0A914DNN1"/>
<dbReference type="GO" id="GO:0000977">
    <property type="term" value="F:RNA polymerase II transcription regulatory region sequence-specific DNA binding"/>
    <property type="evidence" value="ECO:0007669"/>
    <property type="project" value="TreeGrafter"/>
</dbReference>
<proteinExistence type="predicted"/>
<evidence type="ECO:0000256" key="7">
    <source>
        <dbReference type="SAM" id="MobiDB-lite"/>
    </source>
</evidence>
<evidence type="ECO:0000313" key="10">
    <source>
        <dbReference type="WBParaSite" id="ACRNAN_scaffold303.g6993.t1"/>
    </source>
</evidence>
<dbReference type="PROSITE" id="PS50217">
    <property type="entry name" value="BZIP"/>
    <property type="match status" value="1"/>
</dbReference>
<dbReference type="Pfam" id="PF00170">
    <property type="entry name" value="bZIP_1"/>
    <property type="match status" value="1"/>
</dbReference>
<sequence length="397" mass="45167">MVTQPNIIRKAPLLSPRSTIGGNMISRQTASILPTSNRPQQNFRCTKQVPSVPPMALKRPAPEPLTIDDVVDLISTSSNSHPAPPRKRERLTHLSMEEKLNRRKMKNRVAAQTARDRKKERVGKLEKALQLLMEENSKLRSDNRNLINENTKMRQEREKLHKEVQNTTTSTSSCMTTPISSSSDTFESAALICEPLPWERTNQTPTDLKQTALSADYFCDNDELQKIFDDLFNDPEDPIDFDRFCNEVIEEEFDSDKSRDTTPSPVETTFETQASTEYYEEPLPENVLCENFEGQQENVIEAYGTVAYAAISPSQQVPSPSMYTNSLSPVLSVKEENFYSEQKVNQMEQPMPVWDELQESITLIDDGTISFDDPFLLPYEDVLISSDNLWVETTIEA</sequence>
<protein>
    <recommendedName>
        <fullName evidence="6">X-box-binding protein 1</fullName>
    </recommendedName>
</protein>
<feature type="domain" description="BZIP" evidence="8">
    <location>
        <begin position="97"/>
        <end position="160"/>
    </location>
</feature>
<dbReference type="PANTHER" id="PTHR46542">
    <property type="entry name" value="X-BOX BINDING PROTEIN 1"/>
    <property type="match status" value="1"/>
</dbReference>
<keyword evidence="4" id="KW-0804">Transcription</keyword>
<keyword evidence="3" id="KW-0238">DNA-binding</keyword>
<dbReference type="SUPFAM" id="SSF57959">
    <property type="entry name" value="Leucine zipper domain"/>
    <property type="match status" value="1"/>
</dbReference>
<dbReference type="PANTHER" id="PTHR46542:SF1">
    <property type="entry name" value="X-BOX BINDING PROTEIN 1"/>
    <property type="match status" value="1"/>
</dbReference>
<dbReference type="Proteomes" id="UP000887540">
    <property type="component" value="Unplaced"/>
</dbReference>
<dbReference type="InterPro" id="IPR004827">
    <property type="entry name" value="bZIP"/>
</dbReference>
<feature type="region of interest" description="Disordered" evidence="7">
    <location>
        <begin position="1"/>
        <end position="22"/>
    </location>
</feature>
<name>A0A914DNN1_9BILA</name>
<keyword evidence="2" id="KW-0805">Transcription regulation</keyword>
<feature type="region of interest" description="Disordered" evidence="7">
    <location>
        <begin position="102"/>
        <end position="122"/>
    </location>
</feature>
<evidence type="ECO:0000256" key="5">
    <source>
        <dbReference type="ARBA" id="ARBA00023242"/>
    </source>
</evidence>
<evidence type="ECO:0000256" key="1">
    <source>
        <dbReference type="ARBA" id="ARBA00022843"/>
    </source>
</evidence>
<feature type="region of interest" description="Disordered" evidence="7">
    <location>
        <begin position="162"/>
        <end position="181"/>
    </location>
</feature>
<dbReference type="WBParaSite" id="ACRNAN_scaffold303.g6993.t1">
    <property type="protein sequence ID" value="ACRNAN_scaffold303.g6993.t1"/>
    <property type="gene ID" value="ACRNAN_scaffold303.g6993"/>
</dbReference>
<evidence type="ECO:0000259" key="8">
    <source>
        <dbReference type="PROSITE" id="PS50217"/>
    </source>
</evidence>
<feature type="compositionally biased region" description="Low complexity" evidence="7">
    <location>
        <begin position="167"/>
        <end position="181"/>
    </location>
</feature>
<dbReference type="InterPro" id="IPR046347">
    <property type="entry name" value="bZIP_sf"/>
</dbReference>
<evidence type="ECO:0000256" key="4">
    <source>
        <dbReference type="ARBA" id="ARBA00023163"/>
    </source>
</evidence>
<organism evidence="9 10">
    <name type="scientific">Acrobeloides nanus</name>
    <dbReference type="NCBI Taxonomy" id="290746"/>
    <lineage>
        <taxon>Eukaryota</taxon>
        <taxon>Metazoa</taxon>
        <taxon>Ecdysozoa</taxon>
        <taxon>Nematoda</taxon>
        <taxon>Chromadorea</taxon>
        <taxon>Rhabditida</taxon>
        <taxon>Tylenchina</taxon>
        <taxon>Cephalobomorpha</taxon>
        <taxon>Cephaloboidea</taxon>
        <taxon>Cephalobidae</taxon>
        <taxon>Acrobeloides</taxon>
    </lineage>
</organism>
<keyword evidence="9" id="KW-1185">Reference proteome</keyword>
<evidence type="ECO:0000313" key="9">
    <source>
        <dbReference type="Proteomes" id="UP000887540"/>
    </source>
</evidence>
<dbReference type="InterPro" id="IPR052470">
    <property type="entry name" value="ER_Stress-Reg_TF"/>
</dbReference>
<evidence type="ECO:0000256" key="6">
    <source>
        <dbReference type="ARBA" id="ARBA00040165"/>
    </source>
</evidence>
<evidence type="ECO:0000256" key="3">
    <source>
        <dbReference type="ARBA" id="ARBA00023125"/>
    </source>
</evidence>
<accession>A0A914DNN1</accession>
<dbReference type="GO" id="GO:0005634">
    <property type="term" value="C:nucleus"/>
    <property type="evidence" value="ECO:0007669"/>
    <property type="project" value="TreeGrafter"/>
</dbReference>
<keyword evidence="5" id="KW-0539">Nucleus</keyword>
<keyword evidence="1" id="KW-0832">Ubl conjugation</keyword>
<dbReference type="CDD" id="cd14691">
    <property type="entry name" value="bZIP_XBP1"/>
    <property type="match status" value="1"/>
</dbReference>
<evidence type="ECO:0000256" key="2">
    <source>
        <dbReference type="ARBA" id="ARBA00023015"/>
    </source>
</evidence>
<dbReference type="GO" id="GO:0000981">
    <property type="term" value="F:DNA-binding transcription factor activity, RNA polymerase II-specific"/>
    <property type="evidence" value="ECO:0007669"/>
    <property type="project" value="TreeGrafter"/>
</dbReference>
<dbReference type="PROSITE" id="PS00036">
    <property type="entry name" value="BZIP_BASIC"/>
    <property type="match status" value="1"/>
</dbReference>
<reference evidence="10" key="1">
    <citation type="submission" date="2022-11" db="UniProtKB">
        <authorList>
            <consortium name="WormBaseParasite"/>
        </authorList>
    </citation>
    <scope>IDENTIFICATION</scope>
</reference>